<evidence type="ECO:0000256" key="1">
    <source>
        <dbReference type="ARBA" id="ARBA00008779"/>
    </source>
</evidence>
<keyword evidence="4" id="KW-0106">Calcium</keyword>
<organism evidence="7 8">
    <name type="scientific">Haloferula rosea</name>
    <dbReference type="NCBI Taxonomy" id="490093"/>
    <lineage>
        <taxon>Bacteria</taxon>
        <taxon>Pseudomonadati</taxon>
        <taxon>Verrucomicrobiota</taxon>
        <taxon>Verrucomicrobiia</taxon>
        <taxon>Verrucomicrobiales</taxon>
        <taxon>Verrucomicrobiaceae</taxon>
        <taxon>Haloferula</taxon>
    </lineage>
</organism>
<dbReference type="Pfam" id="PF00884">
    <property type="entry name" value="Sulfatase"/>
    <property type="match status" value="1"/>
</dbReference>
<dbReference type="InterPro" id="IPR024607">
    <property type="entry name" value="Sulfatase_CS"/>
</dbReference>
<reference evidence="7" key="1">
    <citation type="submission" date="2021-01" db="EMBL/GenBank/DDBJ databases">
        <title>Modified the classification status of verrucomicrobia.</title>
        <authorList>
            <person name="Feng X."/>
        </authorList>
    </citation>
    <scope>NUCLEOTIDE SEQUENCE</scope>
    <source>
        <strain evidence="7">KCTC 22201</strain>
    </source>
</reference>
<dbReference type="PROSITE" id="PS00523">
    <property type="entry name" value="SULFATASE_1"/>
    <property type="match status" value="1"/>
</dbReference>
<accession>A0A934R9Y8</accession>
<evidence type="ECO:0000313" key="7">
    <source>
        <dbReference type="EMBL" id="MBK1825913.1"/>
    </source>
</evidence>
<dbReference type="InterPro" id="IPR050738">
    <property type="entry name" value="Sulfatase"/>
</dbReference>
<dbReference type="Proteomes" id="UP000658278">
    <property type="component" value="Unassembled WGS sequence"/>
</dbReference>
<dbReference type="PANTHER" id="PTHR42693:SF53">
    <property type="entry name" value="ENDO-4-O-SULFATASE"/>
    <property type="match status" value="1"/>
</dbReference>
<sequence>MLRTTWKVAMVCLALSAGAGASPNIIVVVTDDQGYGDLSSHGNPHLKTPYLDALRDESTSLDRFFVSPTCAPSRAALLTGKHEFAVGVSHTILGRSLLRPGVPTLPEIMREAGYSTGIFGKWHLGDAFPCRPEDRGFEEVFVHGAGGIGQLADAWGNGYVDPMIRKKSGWVETEGYCTDVFFSEAGRWMENQVKEEKPFFLWLATNAPHGPYIAPEGTAEAFEEAGLKDPLASFYAMIENIDENVGSLLGKVKELGVEKETIVVFLTDNGSAMPAFAAGMKGGKATPHEGGVRVPCFIRWPETIEAGRVVGELAAHIDLLPTLAGLSGVDLPDGWSGDGVDLSAALRGEQDFPSGRTFFTHVGRWDGDDRPERHRARKFSVRSDRWRLVGLALYDMAEDPAQTTDVFGEHQEVAAGMLEDYGRWWDSVLPSLREPVRYVIGDERCPQVALTAHDWWPSLEGSPGGQVLMWNQPAAREYLKNAMVAKTRNTLPEVSGHWKLKAAKPGNYRVRMSLVPSNASEEERRTLGKLRPGVAHVRVGKQEVQLQVMEGASSVTLGVDLDEGPVDLEAWFSGQLPDKRKLGAFFATIERKGDKSVELPDIQVVPDEELEDLQNGEN</sequence>
<evidence type="ECO:0000256" key="4">
    <source>
        <dbReference type="ARBA" id="ARBA00022837"/>
    </source>
</evidence>
<dbReference type="GO" id="GO:0046872">
    <property type="term" value="F:metal ion binding"/>
    <property type="evidence" value="ECO:0007669"/>
    <property type="project" value="UniProtKB-KW"/>
</dbReference>
<keyword evidence="5" id="KW-0732">Signal</keyword>
<keyword evidence="8" id="KW-1185">Reference proteome</keyword>
<evidence type="ECO:0000259" key="6">
    <source>
        <dbReference type="Pfam" id="PF00884"/>
    </source>
</evidence>
<feature type="chain" id="PRO_5037438474" evidence="5">
    <location>
        <begin position="22"/>
        <end position="618"/>
    </location>
</feature>
<dbReference type="SUPFAM" id="SSF53649">
    <property type="entry name" value="Alkaline phosphatase-like"/>
    <property type="match status" value="1"/>
</dbReference>
<dbReference type="CDD" id="cd16146">
    <property type="entry name" value="ARS_like"/>
    <property type="match status" value="1"/>
</dbReference>
<feature type="signal peptide" evidence="5">
    <location>
        <begin position="1"/>
        <end position="21"/>
    </location>
</feature>
<feature type="domain" description="Sulfatase N-terminal" evidence="6">
    <location>
        <begin position="23"/>
        <end position="329"/>
    </location>
</feature>
<keyword evidence="3" id="KW-0378">Hydrolase</keyword>
<evidence type="ECO:0000313" key="8">
    <source>
        <dbReference type="Proteomes" id="UP000658278"/>
    </source>
</evidence>
<comment type="caution">
    <text evidence="7">The sequence shown here is derived from an EMBL/GenBank/DDBJ whole genome shotgun (WGS) entry which is preliminary data.</text>
</comment>
<evidence type="ECO:0000256" key="3">
    <source>
        <dbReference type="ARBA" id="ARBA00022801"/>
    </source>
</evidence>
<dbReference type="InterPro" id="IPR017850">
    <property type="entry name" value="Alkaline_phosphatase_core_sf"/>
</dbReference>
<dbReference type="GO" id="GO:0004065">
    <property type="term" value="F:arylsulfatase activity"/>
    <property type="evidence" value="ECO:0007669"/>
    <property type="project" value="TreeGrafter"/>
</dbReference>
<dbReference type="Gene3D" id="3.40.720.10">
    <property type="entry name" value="Alkaline Phosphatase, subunit A"/>
    <property type="match status" value="1"/>
</dbReference>
<dbReference type="EMBL" id="JAENII010000002">
    <property type="protein sequence ID" value="MBK1825913.1"/>
    <property type="molecule type" value="Genomic_DNA"/>
</dbReference>
<evidence type="ECO:0000256" key="5">
    <source>
        <dbReference type="SAM" id="SignalP"/>
    </source>
</evidence>
<proteinExistence type="inferred from homology"/>
<keyword evidence="2" id="KW-0479">Metal-binding</keyword>
<gene>
    <name evidence="7" type="ORF">JIN81_02690</name>
</gene>
<evidence type="ECO:0000256" key="2">
    <source>
        <dbReference type="ARBA" id="ARBA00022723"/>
    </source>
</evidence>
<dbReference type="PANTHER" id="PTHR42693">
    <property type="entry name" value="ARYLSULFATASE FAMILY MEMBER"/>
    <property type="match status" value="1"/>
</dbReference>
<dbReference type="AlphaFoldDB" id="A0A934R9Y8"/>
<protein>
    <submittedName>
        <fullName evidence="7">Arylsulfatase</fullName>
    </submittedName>
</protein>
<comment type="similarity">
    <text evidence="1">Belongs to the sulfatase family.</text>
</comment>
<dbReference type="InterPro" id="IPR000917">
    <property type="entry name" value="Sulfatase_N"/>
</dbReference>
<dbReference type="RefSeq" id="WP_200276058.1">
    <property type="nucleotide sequence ID" value="NZ_JAENII010000002.1"/>
</dbReference>
<name>A0A934R9Y8_9BACT</name>